<sequence length="189" mass="20335">MTGFSRAALLLVAAVGFLVSPLVGAGEMTSLYTPLGLGACAVPPPEIARSYERRDLVVEECPAPVPYRLFVVSSDARSWVDLRRNDLEWSSEQRVVYGRDLLALGHFPNVSGSDVAEWRLDETGMPLALIVRLRLVDPAKDATQGATISRLLVVGFSADSFCDMGLAQSNDEARRLADAATACTAALPR</sequence>
<accession>A0A9D7LRQ8</accession>
<gene>
    <name evidence="1" type="ORF">IPN75_16825</name>
</gene>
<name>A0A9D7LRQ8_9RHOO</name>
<evidence type="ECO:0000313" key="2">
    <source>
        <dbReference type="Proteomes" id="UP000808146"/>
    </source>
</evidence>
<dbReference type="AlphaFoldDB" id="A0A9D7LRQ8"/>
<protein>
    <submittedName>
        <fullName evidence="1">Uncharacterized protein</fullName>
    </submittedName>
</protein>
<proteinExistence type="predicted"/>
<comment type="caution">
    <text evidence="1">The sequence shown here is derived from an EMBL/GenBank/DDBJ whole genome shotgun (WGS) entry which is preliminary data.</text>
</comment>
<organism evidence="1 2">
    <name type="scientific">Candidatus Dechloromonas phosphorivorans</name>
    <dbReference type="NCBI Taxonomy" id="2899244"/>
    <lineage>
        <taxon>Bacteria</taxon>
        <taxon>Pseudomonadati</taxon>
        <taxon>Pseudomonadota</taxon>
        <taxon>Betaproteobacteria</taxon>
        <taxon>Rhodocyclales</taxon>
        <taxon>Azonexaceae</taxon>
        <taxon>Dechloromonas</taxon>
    </lineage>
</organism>
<dbReference type="EMBL" id="JADKBR010000020">
    <property type="protein sequence ID" value="MBK8891924.1"/>
    <property type="molecule type" value="Genomic_DNA"/>
</dbReference>
<reference evidence="1" key="1">
    <citation type="submission" date="2020-10" db="EMBL/GenBank/DDBJ databases">
        <title>Connecting structure to function with the recovery of over 1000 high-quality activated sludge metagenome-assembled genomes encoding full-length rRNA genes using long-read sequencing.</title>
        <authorList>
            <person name="Singleton C.M."/>
            <person name="Petriglieri F."/>
            <person name="Kristensen J.M."/>
            <person name="Kirkegaard R.H."/>
            <person name="Michaelsen T.Y."/>
            <person name="Andersen M.H."/>
            <person name="Karst S.M."/>
            <person name="Dueholm M.S."/>
            <person name="Nielsen P.H."/>
            <person name="Albertsen M."/>
        </authorList>
    </citation>
    <scope>NUCLEOTIDE SEQUENCE</scope>
    <source>
        <strain evidence="1">OdNE_18-Q3-R46-58_BAT3C.305</strain>
    </source>
</reference>
<dbReference type="Proteomes" id="UP000808146">
    <property type="component" value="Unassembled WGS sequence"/>
</dbReference>
<evidence type="ECO:0000313" key="1">
    <source>
        <dbReference type="EMBL" id="MBK8891924.1"/>
    </source>
</evidence>